<comment type="caution">
    <text evidence="2">The sequence shown here is derived from an EMBL/GenBank/DDBJ whole genome shotgun (WGS) entry which is preliminary data.</text>
</comment>
<feature type="signal peptide" evidence="1">
    <location>
        <begin position="1"/>
        <end position="32"/>
    </location>
</feature>
<dbReference type="Proteomes" id="UP001222027">
    <property type="component" value="Unassembled WGS sequence"/>
</dbReference>
<reference evidence="2 3" key="1">
    <citation type="submission" date="2022-12" db="EMBL/GenBank/DDBJ databases">
        <title>Chromosome-scale assembly of the Ensete ventricosum genome.</title>
        <authorList>
            <person name="Dussert Y."/>
            <person name="Stocks J."/>
            <person name="Wendawek A."/>
            <person name="Woldeyes F."/>
            <person name="Nichols R.A."/>
            <person name="Borrell J.S."/>
        </authorList>
    </citation>
    <scope>NUCLEOTIDE SEQUENCE [LARGE SCALE GENOMIC DNA]</scope>
    <source>
        <strain evidence="3">cv. Maze</strain>
        <tissue evidence="2">Seeds</tissue>
    </source>
</reference>
<gene>
    <name evidence="2" type="ORF">OPV22_026661</name>
</gene>
<organism evidence="2 3">
    <name type="scientific">Ensete ventricosum</name>
    <name type="common">Abyssinian banana</name>
    <name type="synonym">Musa ensete</name>
    <dbReference type="NCBI Taxonomy" id="4639"/>
    <lineage>
        <taxon>Eukaryota</taxon>
        <taxon>Viridiplantae</taxon>
        <taxon>Streptophyta</taxon>
        <taxon>Embryophyta</taxon>
        <taxon>Tracheophyta</taxon>
        <taxon>Spermatophyta</taxon>
        <taxon>Magnoliopsida</taxon>
        <taxon>Liliopsida</taxon>
        <taxon>Zingiberales</taxon>
        <taxon>Musaceae</taxon>
        <taxon>Ensete</taxon>
    </lineage>
</organism>
<proteinExistence type="predicted"/>
<feature type="chain" id="PRO_5043687021" evidence="1">
    <location>
        <begin position="33"/>
        <end position="169"/>
    </location>
</feature>
<protein>
    <submittedName>
        <fullName evidence="2">Uncharacterized protein</fullName>
    </submittedName>
</protein>
<sequence>MGLCLPEPKESTHALALSLSLALAAAAAAAAAERPPPPLPLLLLLCCHSEASNNDNSYNYGYNDNNRAALDFASLVLPVPAEGYLSRVWSTKVRSQDWRGYGGRGKWVVAITTQEEGKSLKEHGFGSCFLLLDALFGATALPLFVRGNALAFWYKLRSRSIDGDQNGTK</sequence>
<name>A0AAV8Q5C3_ENSVE</name>
<dbReference type="AlphaFoldDB" id="A0AAV8Q5C3"/>
<evidence type="ECO:0000256" key="1">
    <source>
        <dbReference type="SAM" id="SignalP"/>
    </source>
</evidence>
<evidence type="ECO:0000313" key="3">
    <source>
        <dbReference type="Proteomes" id="UP001222027"/>
    </source>
</evidence>
<keyword evidence="3" id="KW-1185">Reference proteome</keyword>
<keyword evidence="1" id="KW-0732">Signal</keyword>
<evidence type="ECO:0000313" key="2">
    <source>
        <dbReference type="EMBL" id="KAJ8464109.1"/>
    </source>
</evidence>
<dbReference type="EMBL" id="JAQQAF010000008">
    <property type="protein sequence ID" value="KAJ8464109.1"/>
    <property type="molecule type" value="Genomic_DNA"/>
</dbReference>
<accession>A0AAV8Q5C3</accession>